<dbReference type="EMBL" id="JAJSOW010000102">
    <property type="protein sequence ID" value="KAI9176848.1"/>
    <property type="molecule type" value="Genomic_DNA"/>
</dbReference>
<feature type="region of interest" description="Disordered" evidence="1">
    <location>
        <begin position="112"/>
        <end position="133"/>
    </location>
</feature>
<dbReference type="AlphaFoldDB" id="A0AAD5NRL1"/>
<comment type="caution">
    <text evidence="2">The sequence shown here is derived from an EMBL/GenBank/DDBJ whole genome shotgun (WGS) entry which is preliminary data.</text>
</comment>
<proteinExistence type="predicted"/>
<accession>A0AAD5NRL1</accession>
<reference evidence="2" key="2">
    <citation type="submission" date="2023-02" db="EMBL/GenBank/DDBJ databases">
        <authorList>
            <person name="Swenson N.G."/>
            <person name="Wegrzyn J.L."/>
            <person name="Mcevoy S.L."/>
        </authorList>
    </citation>
    <scope>NUCLEOTIDE SEQUENCE</scope>
    <source>
        <strain evidence="2">91603</strain>
        <tissue evidence="2">Leaf</tissue>
    </source>
</reference>
<evidence type="ECO:0000313" key="2">
    <source>
        <dbReference type="EMBL" id="KAI9176848.1"/>
    </source>
</evidence>
<organism evidence="2 3">
    <name type="scientific">Acer negundo</name>
    <name type="common">Box elder</name>
    <dbReference type="NCBI Taxonomy" id="4023"/>
    <lineage>
        <taxon>Eukaryota</taxon>
        <taxon>Viridiplantae</taxon>
        <taxon>Streptophyta</taxon>
        <taxon>Embryophyta</taxon>
        <taxon>Tracheophyta</taxon>
        <taxon>Spermatophyta</taxon>
        <taxon>Magnoliopsida</taxon>
        <taxon>eudicotyledons</taxon>
        <taxon>Gunneridae</taxon>
        <taxon>Pentapetalae</taxon>
        <taxon>rosids</taxon>
        <taxon>malvids</taxon>
        <taxon>Sapindales</taxon>
        <taxon>Sapindaceae</taxon>
        <taxon>Hippocastanoideae</taxon>
        <taxon>Acereae</taxon>
        <taxon>Acer</taxon>
    </lineage>
</organism>
<name>A0AAD5NRL1_ACENE</name>
<protein>
    <submittedName>
        <fullName evidence="2">Uncharacterized protein</fullName>
    </submittedName>
</protein>
<feature type="compositionally biased region" description="Polar residues" evidence="1">
    <location>
        <begin position="116"/>
        <end position="130"/>
    </location>
</feature>
<evidence type="ECO:0000256" key="1">
    <source>
        <dbReference type="SAM" id="MobiDB-lite"/>
    </source>
</evidence>
<evidence type="ECO:0000313" key="3">
    <source>
        <dbReference type="Proteomes" id="UP001064489"/>
    </source>
</evidence>
<reference evidence="2" key="1">
    <citation type="journal article" date="2022" name="Plant J.">
        <title>Strategies of tolerance reflected in two North American maple genomes.</title>
        <authorList>
            <person name="McEvoy S.L."/>
            <person name="Sezen U.U."/>
            <person name="Trouern-Trend A."/>
            <person name="McMahon S.M."/>
            <person name="Schaberg P.G."/>
            <person name="Yang J."/>
            <person name="Wegrzyn J.L."/>
            <person name="Swenson N.G."/>
        </authorList>
    </citation>
    <scope>NUCLEOTIDE SEQUENCE</scope>
    <source>
        <strain evidence="2">91603</strain>
    </source>
</reference>
<sequence length="185" mass="19960">MSFTLNHQIFLLDFDFDGGAADTVNVSINEIAQSDKIPKGLDHPPKSFPIPNVAVAKDAVIVSQANTTILGQNISIPSRVTPAAANLSVPCTLSKEALKFALADKRWREVTEGTSRRSLASTKNRASVASESPKELVSKSGSLEVELAKAELRCIRMEQMALSAEQKARIAKETLATVQHSMLES</sequence>
<dbReference type="Proteomes" id="UP001064489">
    <property type="component" value="Chromosome 5"/>
</dbReference>
<keyword evidence="3" id="KW-1185">Reference proteome</keyword>
<gene>
    <name evidence="2" type="ORF">LWI28_007824</name>
</gene>